<protein>
    <recommendedName>
        <fullName evidence="1">DUF6884 domain-containing protein</fullName>
    </recommendedName>
</protein>
<comment type="caution">
    <text evidence="2">The sequence shown here is derived from an EMBL/GenBank/DDBJ whole genome shotgun (WGS) entry which is preliminary data.</text>
</comment>
<keyword evidence="3" id="KW-1185">Reference proteome</keyword>
<dbReference type="Pfam" id="PF21818">
    <property type="entry name" value="DUF6884"/>
    <property type="match status" value="1"/>
</dbReference>
<sequence length="141" mass="16502">MKIAFVCCTKLKEEMPCSAKEMYLKSTLFKKATIYIESKDYVDWFILSAKYGLLRKQDVIEPYDVTLNSKKASERLNWSKRVLDQIEGLHQNVKQADFYVGKKYREYLITMLEQKGIKCKVPLEGKGIGDQLSFYTKYSNK</sequence>
<evidence type="ECO:0000259" key="1">
    <source>
        <dbReference type="Pfam" id="PF21818"/>
    </source>
</evidence>
<accession>A0ABS5NZF1</accession>
<dbReference type="RefSeq" id="WP_213104648.1">
    <property type="nucleotide sequence ID" value="NZ_JAGYPM010000009.1"/>
</dbReference>
<evidence type="ECO:0000313" key="2">
    <source>
        <dbReference type="EMBL" id="MBS4193215.1"/>
    </source>
</evidence>
<feature type="domain" description="DUF6884" evidence="1">
    <location>
        <begin position="3"/>
        <end position="136"/>
    </location>
</feature>
<evidence type="ECO:0000313" key="3">
    <source>
        <dbReference type="Proteomes" id="UP000681027"/>
    </source>
</evidence>
<organism evidence="2 3">
    <name type="scientific">Cytobacillus citreus</name>
    <dbReference type="NCBI Taxonomy" id="2833586"/>
    <lineage>
        <taxon>Bacteria</taxon>
        <taxon>Bacillati</taxon>
        <taxon>Bacillota</taxon>
        <taxon>Bacilli</taxon>
        <taxon>Bacillales</taxon>
        <taxon>Bacillaceae</taxon>
        <taxon>Cytobacillus</taxon>
    </lineage>
</organism>
<dbReference type="Proteomes" id="UP000681027">
    <property type="component" value="Unassembled WGS sequence"/>
</dbReference>
<proteinExistence type="predicted"/>
<gene>
    <name evidence="2" type="ORF">KHA94_24285</name>
</gene>
<dbReference type="EMBL" id="JAGYPM010000009">
    <property type="protein sequence ID" value="MBS4193215.1"/>
    <property type="molecule type" value="Genomic_DNA"/>
</dbReference>
<reference evidence="2 3" key="1">
    <citation type="submission" date="2021-05" db="EMBL/GenBank/DDBJ databases">
        <title>Novel Bacillus species.</title>
        <authorList>
            <person name="Liu G."/>
        </authorList>
    </citation>
    <scope>NUCLEOTIDE SEQUENCE [LARGE SCALE GENOMIC DNA]</scope>
    <source>
        <strain evidence="2 3">FJAT-49705</strain>
    </source>
</reference>
<dbReference type="InterPro" id="IPR049251">
    <property type="entry name" value="DUF6884"/>
</dbReference>
<name>A0ABS5NZF1_9BACI</name>